<organism evidence="3 4">
    <name type="scientific">Cannabis sativa</name>
    <name type="common">Hemp</name>
    <name type="synonym">Marijuana</name>
    <dbReference type="NCBI Taxonomy" id="3483"/>
    <lineage>
        <taxon>Eukaryota</taxon>
        <taxon>Viridiplantae</taxon>
        <taxon>Streptophyta</taxon>
        <taxon>Embryophyta</taxon>
        <taxon>Tracheophyta</taxon>
        <taxon>Spermatophyta</taxon>
        <taxon>Magnoliopsida</taxon>
        <taxon>eudicotyledons</taxon>
        <taxon>Gunneridae</taxon>
        <taxon>Pentapetalae</taxon>
        <taxon>rosids</taxon>
        <taxon>fabids</taxon>
        <taxon>Rosales</taxon>
        <taxon>Cannabaceae</taxon>
        <taxon>Cannabis</taxon>
    </lineage>
</organism>
<feature type="compositionally biased region" description="Polar residues" evidence="1">
    <location>
        <begin position="622"/>
        <end position="636"/>
    </location>
</feature>
<reference evidence="3" key="2">
    <citation type="submission" date="2021-03" db="UniProtKB">
        <authorList>
            <consortium name="EnsemblPlants"/>
        </authorList>
    </citation>
    <scope>IDENTIFICATION</scope>
</reference>
<feature type="compositionally biased region" description="Basic and acidic residues" evidence="1">
    <location>
        <begin position="421"/>
        <end position="438"/>
    </location>
</feature>
<feature type="compositionally biased region" description="Basic and acidic residues" evidence="1">
    <location>
        <begin position="206"/>
        <end position="217"/>
    </location>
</feature>
<dbReference type="Pfam" id="PF06972">
    <property type="entry name" value="GIP1_N"/>
    <property type="match status" value="1"/>
</dbReference>
<dbReference type="Pfam" id="PF08381">
    <property type="entry name" value="BRX"/>
    <property type="match status" value="2"/>
</dbReference>
<proteinExistence type="predicted"/>
<feature type="region of interest" description="Disordered" evidence="1">
    <location>
        <begin position="498"/>
        <end position="520"/>
    </location>
</feature>
<feature type="region of interest" description="Disordered" evidence="1">
    <location>
        <begin position="255"/>
        <end position="314"/>
    </location>
</feature>
<feature type="compositionally biased region" description="Basic and acidic residues" evidence="1">
    <location>
        <begin position="549"/>
        <end position="559"/>
    </location>
</feature>
<dbReference type="Proteomes" id="UP000596661">
    <property type="component" value="Chromosome 2"/>
</dbReference>
<feature type="region of interest" description="Disordered" evidence="1">
    <location>
        <begin position="401"/>
        <end position="464"/>
    </location>
</feature>
<dbReference type="Gramene" id="evm.model.02.2633">
    <property type="protein sequence ID" value="cds.evm.model.02.2633"/>
    <property type="gene ID" value="evm.TU.02.2633"/>
</dbReference>
<feature type="region of interest" description="Disordered" evidence="1">
    <location>
        <begin position="545"/>
        <end position="641"/>
    </location>
</feature>
<evidence type="ECO:0000256" key="1">
    <source>
        <dbReference type="SAM" id="MobiDB-lite"/>
    </source>
</evidence>
<feature type="compositionally biased region" description="Polar residues" evidence="1">
    <location>
        <begin position="267"/>
        <end position="283"/>
    </location>
</feature>
<evidence type="ECO:0000313" key="3">
    <source>
        <dbReference type="EnsemblPlants" id="cds.evm.model.02.2633"/>
    </source>
</evidence>
<dbReference type="AlphaFoldDB" id="A0A803NY87"/>
<name>A0A803NY87_CANSA</name>
<feature type="compositionally biased region" description="Polar residues" evidence="1">
    <location>
        <begin position="870"/>
        <end position="885"/>
    </location>
</feature>
<feature type="domain" description="BRX" evidence="2">
    <location>
        <begin position="310"/>
        <end position="364"/>
    </location>
</feature>
<dbReference type="OMA" id="HLNWTGN"/>
<feature type="region of interest" description="Disordered" evidence="1">
    <location>
        <begin position="801"/>
        <end position="901"/>
    </location>
</feature>
<feature type="compositionally biased region" description="Basic and acidic residues" evidence="1">
    <location>
        <begin position="284"/>
        <end position="298"/>
    </location>
</feature>
<keyword evidence="4" id="KW-1185">Reference proteome</keyword>
<dbReference type="Pfam" id="PF13713">
    <property type="entry name" value="BRX_N"/>
    <property type="match status" value="1"/>
</dbReference>
<dbReference type="InterPro" id="IPR009719">
    <property type="entry name" value="GIP1_N"/>
</dbReference>
<reference evidence="3" key="1">
    <citation type="submission" date="2018-11" db="EMBL/GenBank/DDBJ databases">
        <authorList>
            <person name="Grassa J C."/>
        </authorList>
    </citation>
    <scope>NUCLEOTIDE SEQUENCE [LARGE SCALE GENOMIC DNA]</scope>
</reference>
<evidence type="ECO:0000313" key="4">
    <source>
        <dbReference type="Proteomes" id="UP000596661"/>
    </source>
</evidence>
<sequence length="1190" mass="129072">MLTCIACSKQLNNGSLQHKGEEDPVGGTPRSKHAIKNLTAQIKDIALKASGAYKNCKPCSGSSNNRNCADSDAASDSARFHCGYKRAGSSNSTPRVWGKEMESRLKGLSSGEGTPASVSGRTESVVFMEEDEPKEWVAQVEPGVLITFVSLPQGGNDLKRIRFSRELFNKWQAQRWWAENYDKVMELYNVQMFNHQAVPLPTPPRSEQESPKIESVRDSPMTPPLGKERLPRNFHQLGISYSSSESLEHNLMQSHHYNDPGALASTPKLSSISGMKTETSSVDESARTSSSREADRSGELSMSNASDMETEWVEQDEPGVYITVRAQPGGTRELRRVRFRETNERASEKDMVSASRIEVGPQILSAGVRKTIQSIKEVVGNHSDIEIYWALKETNMDPNETTQKLLNQDPFHEVKRKKDKKKESVGYEGSTEPRRHSEPVGQEVKANTHSDRNSRRGGYSRNALPGVSKEFRVVRDNRVNRNINKESKPVVMPAATSTIENVSSGSGKGSIGSSSSQKLSDGKILSQGLNKSFDSHFRIVQDIDSSGSARKEVSEEKRVVQAGKANNPRSQPAMVASSSSAIGVYSSSTDPVHVPSPDSRSSGSVGAIKREVGVVGVRRQSSDNSKQSVAGSSLPNSILGGEGATESLQSFNTISKKDELSQTHESIIPSMSVSRSLLSHYGNRQPHQQPVGHQKASQNKEWKPKSSQKPSLNGPGVIGTPTKSATPPAHNSKDLDDSKVQDQLSRVNIHENQNVIIAQHIRVPETDRCHLTFGSFGKDFDSSHDLVNGFQAGSAAVEANDEHAASLSAPESITDEASSSKQVDLIDEKNRNSESDSQTSGAVSDDQLADKKESSSPPNLDSYSDIGLVQDNSPSYTPSESQQQPDHPELPGFSAYDPQSGYDIPYFRPAMEEAMRGQALPSHQEALSSHNPNVPSSTIAMVQQQPQQQPPVPQMYPSVHVSHFANLIPYRQYLPPQVYVPPMAMPGYSNNPAYPHPSNGNSYVLMPGGGTHLNANSLKYGVQQYKPVPAGSPTGFGNFSNPNGYAISSPGVVGGASGHEDSSRIKYKDCNLYVPNPQAETSEIWIQNPRELPGLQSTPYYNMPGQSPHAAYMPSHTGHASFNAAAAQSSHMQFPGLYHPSQPTAIANPHHLGPAMGGNVGVGVAAAAPGAQVGAYQQPQLGHINWTTNF</sequence>
<evidence type="ECO:0000259" key="2">
    <source>
        <dbReference type="PROSITE" id="PS51514"/>
    </source>
</evidence>
<dbReference type="EnsemblPlants" id="evm.model.02.2633">
    <property type="protein sequence ID" value="cds.evm.model.02.2633"/>
    <property type="gene ID" value="evm.TU.02.2633"/>
</dbReference>
<feature type="compositionally biased region" description="Low complexity" evidence="1">
    <location>
        <begin position="511"/>
        <end position="520"/>
    </location>
</feature>
<dbReference type="PANTHER" id="PTHR47070">
    <property type="entry name" value="HYDROXYPROLINE-RICH GLYCOPROTEIN-LIKE"/>
    <property type="match status" value="1"/>
</dbReference>
<dbReference type="InterPro" id="IPR027988">
    <property type="entry name" value="BRX_N"/>
</dbReference>
<feature type="compositionally biased region" description="Polar residues" evidence="1">
    <location>
        <begin position="809"/>
        <end position="822"/>
    </location>
</feature>
<feature type="compositionally biased region" description="Basic and acidic residues" evidence="1">
    <location>
        <begin position="824"/>
        <end position="834"/>
    </location>
</feature>
<accession>A0A803NY87</accession>
<feature type="domain" description="BRX" evidence="2">
    <location>
        <begin position="134"/>
        <end position="189"/>
    </location>
</feature>
<dbReference type="EMBL" id="UZAU01000235">
    <property type="status" value="NOT_ANNOTATED_CDS"/>
    <property type="molecule type" value="Genomic_DNA"/>
</dbReference>
<feature type="region of interest" description="Disordered" evidence="1">
    <location>
        <begin position="682"/>
        <end position="739"/>
    </location>
</feature>
<feature type="compositionally biased region" description="Low complexity" evidence="1">
    <location>
        <begin position="577"/>
        <end position="588"/>
    </location>
</feature>
<dbReference type="InterPro" id="IPR013591">
    <property type="entry name" value="Brevis_radix_dom"/>
</dbReference>
<dbReference type="PANTHER" id="PTHR47070:SF2">
    <property type="entry name" value="OS06G0206100 PROTEIN"/>
    <property type="match status" value="1"/>
</dbReference>
<protein>
    <recommendedName>
        <fullName evidence="2">BRX domain-containing protein</fullName>
    </recommendedName>
</protein>
<dbReference type="SUPFAM" id="SSF46934">
    <property type="entry name" value="UBA-like"/>
    <property type="match status" value="1"/>
</dbReference>
<feature type="region of interest" description="Disordered" evidence="1">
    <location>
        <begin position="199"/>
        <end position="233"/>
    </location>
</feature>
<dbReference type="InterPro" id="IPR009060">
    <property type="entry name" value="UBA-like_sf"/>
</dbReference>
<dbReference type="PROSITE" id="PS51514">
    <property type="entry name" value="BRX"/>
    <property type="match status" value="2"/>
</dbReference>